<proteinExistence type="predicted"/>
<dbReference type="InterPro" id="IPR041657">
    <property type="entry name" value="HTH_17"/>
</dbReference>
<comment type="caution">
    <text evidence="2">The sequence shown here is derived from an EMBL/GenBank/DDBJ whole genome shotgun (WGS) entry which is preliminary data.</text>
</comment>
<reference evidence="2 3" key="1">
    <citation type="submission" date="2024-12" db="EMBL/GenBank/DDBJ databases">
        <title>The coexistence of Mycolicibacterium septicum and Mycolicibacterium nivoides in clinical samples.</title>
        <authorList>
            <person name="Wang C."/>
            <person name="Feng Y."/>
            <person name="Zong Z."/>
        </authorList>
    </citation>
    <scope>NUCLEOTIDE SEQUENCE [LARGE SCALE GENOMIC DNA]</scope>
    <source>
        <strain evidence="2 3">120310</strain>
    </source>
</reference>
<protein>
    <submittedName>
        <fullName evidence="2">Helix-turn-helix domain-containing protein</fullName>
    </submittedName>
</protein>
<dbReference type="EMBL" id="JBKBDE010000001">
    <property type="protein sequence ID" value="MFN6549497.1"/>
    <property type="molecule type" value="Genomic_DNA"/>
</dbReference>
<name>A0ABW9LRU6_9MYCO</name>
<dbReference type="InterPro" id="IPR009061">
    <property type="entry name" value="DNA-bd_dom_put_sf"/>
</dbReference>
<sequence length="137" mass="14432">MITGFRGVVLLDSNDAAYLAAALGRLSDALAGHGLRPSEQLVALRTKLAKACASASDSTPDTCADIRTVGAQQDSQHTALYDLVDTDEAARILGCTPANVRDLARRGRLPAHRAGRGWLYPAASVVARAEHRAAKRG</sequence>
<evidence type="ECO:0000313" key="2">
    <source>
        <dbReference type="EMBL" id="MFN6549497.1"/>
    </source>
</evidence>
<dbReference type="Pfam" id="PF12728">
    <property type="entry name" value="HTH_17"/>
    <property type="match status" value="1"/>
</dbReference>
<accession>A0ABW9LRU6</accession>
<keyword evidence="3" id="KW-1185">Reference proteome</keyword>
<dbReference type="SUPFAM" id="SSF46955">
    <property type="entry name" value="Putative DNA-binding domain"/>
    <property type="match status" value="1"/>
</dbReference>
<organism evidence="2 3">
    <name type="scientific">Mycolicibacterium septicum</name>
    <dbReference type="NCBI Taxonomy" id="98668"/>
    <lineage>
        <taxon>Bacteria</taxon>
        <taxon>Bacillati</taxon>
        <taxon>Actinomycetota</taxon>
        <taxon>Actinomycetes</taxon>
        <taxon>Mycobacteriales</taxon>
        <taxon>Mycobacteriaceae</taxon>
        <taxon>Mycolicibacterium</taxon>
    </lineage>
</organism>
<feature type="domain" description="Helix-turn-helix" evidence="1">
    <location>
        <begin position="84"/>
        <end position="131"/>
    </location>
</feature>
<evidence type="ECO:0000313" key="3">
    <source>
        <dbReference type="Proteomes" id="UP001635817"/>
    </source>
</evidence>
<dbReference type="Proteomes" id="UP001635817">
    <property type="component" value="Unassembled WGS sequence"/>
</dbReference>
<evidence type="ECO:0000259" key="1">
    <source>
        <dbReference type="Pfam" id="PF12728"/>
    </source>
</evidence>
<dbReference type="RefSeq" id="WP_409548442.1">
    <property type="nucleotide sequence ID" value="NZ_JBKBDE010000001.1"/>
</dbReference>
<gene>
    <name evidence="2" type="ORF">ACK4CP_03770</name>
</gene>